<dbReference type="InterPro" id="IPR000551">
    <property type="entry name" value="MerR-type_HTH_dom"/>
</dbReference>
<dbReference type="STRING" id="768706.Desor_0501"/>
<dbReference type="PROSITE" id="PS50937">
    <property type="entry name" value="HTH_MERR_2"/>
    <property type="match status" value="1"/>
</dbReference>
<accession>G7WA65</accession>
<dbReference type="PANTHER" id="PTHR30204">
    <property type="entry name" value="REDOX-CYCLING DRUG-SENSING TRANSCRIPTIONAL ACTIVATOR SOXR"/>
    <property type="match status" value="1"/>
</dbReference>
<dbReference type="KEGG" id="dor:Desor_0501"/>
<keyword evidence="1" id="KW-0805">Transcription regulation</keyword>
<dbReference type="AlphaFoldDB" id="G7WA65"/>
<dbReference type="EMBL" id="CP003108">
    <property type="protein sequence ID" value="AET66203.1"/>
    <property type="molecule type" value="Genomic_DNA"/>
</dbReference>
<gene>
    <name evidence="5" type="ordered locus">Desor_0501</name>
</gene>
<dbReference type="InterPro" id="IPR047057">
    <property type="entry name" value="MerR_fam"/>
</dbReference>
<keyword evidence="3" id="KW-0804">Transcription</keyword>
<dbReference type="GO" id="GO:0003700">
    <property type="term" value="F:DNA-binding transcription factor activity"/>
    <property type="evidence" value="ECO:0007669"/>
    <property type="project" value="InterPro"/>
</dbReference>
<reference evidence="6" key="1">
    <citation type="submission" date="2011-11" db="EMBL/GenBank/DDBJ databases">
        <title>Complete sequence of Desulfosporosinus orientis DSM 765.</title>
        <authorList>
            <person name="Lucas S."/>
            <person name="Han J."/>
            <person name="Lapidus A."/>
            <person name="Cheng J.-F."/>
            <person name="Goodwin L."/>
            <person name="Pitluck S."/>
            <person name="Peters L."/>
            <person name="Ovchinnikova G."/>
            <person name="Teshima H."/>
            <person name="Detter J.C."/>
            <person name="Han C."/>
            <person name="Tapia R."/>
            <person name="Land M."/>
            <person name="Hauser L."/>
            <person name="Kyrpides N."/>
            <person name="Ivanova N."/>
            <person name="Pagani I."/>
            <person name="Pester M."/>
            <person name="Spring S."/>
            <person name="Ollivier B."/>
            <person name="Rattei T."/>
            <person name="Klenk H.-P."/>
            <person name="Wagner M."/>
            <person name="Loy A."/>
            <person name="Woyke T."/>
        </authorList>
    </citation>
    <scope>NUCLEOTIDE SEQUENCE [LARGE SCALE GENOMIC DNA]</scope>
    <source>
        <strain evidence="6">ATCC 19365 / DSM 765 / NCIMB 8382 / VKM B-1628</strain>
    </source>
</reference>
<organism evidence="5 6">
    <name type="scientific">Desulfosporosinus orientis (strain ATCC 19365 / DSM 765 / NCIMB 8382 / VKM B-1628 / Singapore I)</name>
    <name type="common">Desulfotomaculum orientis</name>
    <dbReference type="NCBI Taxonomy" id="768706"/>
    <lineage>
        <taxon>Bacteria</taxon>
        <taxon>Bacillati</taxon>
        <taxon>Bacillota</taxon>
        <taxon>Clostridia</taxon>
        <taxon>Eubacteriales</taxon>
        <taxon>Desulfitobacteriaceae</taxon>
        <taxon>Desulfosporosinus</taxon>
    </lineage>
</organism>
<dbReference type="CDD" id="cd01282">
    <property type="entry name" value="HTH_MerR-like_sg3"/>
    <property type="match status" value="1"/>
</dbReference>
<dbReference type="Proteomes" id="UP000006346">
    <property type="component" value="Chromosome"/>
</dbReference>
<keyword evidence="2" id="KW-0238">DNA-binding</keyword>
<dbReference type="SMART" id="SM00422">
    <property type="entry name" value="HTH_MERR"/>
    <property type="match status" value="1"/>
</dbReference>
<reference evidence="5 6" key="2">
    <citation type="journal article" date="2012" name="J. Bacteriol.">
        <title>Complete genome sequences of Desulfosporosinus orientis DSM765T, Desulfosporosinus youngiae DSM17734T, Desulfosporosinus meridiei DSM13257T, and Desulfosporosinus acidiphilus DSM22704T.</title>
        <authorList>
            <person name="Pester M."/>
            <person name="Brambilla E."/>
            <person name="Alazard D."/>
            <person name="Rattei T."/>
            <person name="Weinmaier T."/>
            <person name="Han J."/>
            <person name="Lucas S."/>
            <person name="Lapidus A."/>
            <person name="Cheng J.F."/>
            <person name="Goodwin L."/>
            <person name="Pitluck S."/>
            <person name="Peters L."/>
            <person name="Ovchinnikova G."/>
            <person name="Teshima H."/>
            <person name="Detter J.C."/>
            <person name="Han C.S."/>
            <person name="Tapia R."/>
            <person name="Land M.L."/>
            <person name="Hauser L."/>
            <person name="Kyrpides N.C."/>
            <person name="Ivanova N.N."/>
            <person name="Pagani I."/>
            <person name="Huntmann M."/>
            <person name="Wei C.L."/>
            <person name="Davenport K.W."/>
            <person name="Daligault H."/>
            <person name="Chain P.S."/>
            <person name="Chen A."/>
            <person name="Mavromatis K."/>
            <person name="Markowitz V."/>
            <person name="Szeto E."/>
            <person name="Mikhailova N."/>
            <person name="Pati A."/>
            <person name="Wagner M."/>
            <person name="Woyke T."/>
            <person name="Ollivier B."/>
            <person name="Klenk H.P."/>
            <person name="Spring S."/>
            <person name="Loy A."/>
        </authorList>
    </citation>
    <scope>NUCLEOTIDE SEQUENCE [LARGE SCALE GENOMIC DNA]</scope>
    <source>
        <strain evidence="6">ATCC 19365 / DSM 765 / NCIMB 8382 / VKM B-1628</strain>
    </source>
</reference>
<dbReference type="Gene3D" id="1.10.1660.10">
    <property type="match status" value="1"/>
</dbReference>
<dbReference type="eggNOG" id="COG0789">
    <property type="taxonomic scope" value="Bacteria"/>
</dbReference>
<dbReference type="PATRIC" id="fig|768706.3.peg.470"/>
<name>G7WA65_DESOD</name>
<dbReference type="InterPro" id="IPR009061">
    <property type="entry name" value="DNA-bd_dom_put_sf"/>
</dbReference>
<dbReference type="HOGENOM" id="CLU_060077_4_3_9"/>
<dbReference type="OrthoDB" id="9791488at2"/>
<evidence type="ECO:0000313" key="6">
    <source>
        <dbReference type="Proteomes" id="UP000006346"/>
    </source>
</evidence>
<dbReference type="GO" id="GO:0003677">
    <property type="term" value="F:DNA binding"/>
    <property type="evidence" value="ECO:0007669"/>
    <property type="project" value="UniProtKB-KW"/>
</dbReference>
<evidence type="ECO:0000256" key="1">
    <source>
        <dbReference type="ARBA" id="ARBA00023015"/>
    </source>
</evidence>
<evidence type="ECO:0000313" key="5">
    <source>
        <dbReference type="EMBL" id="AET66203.1"/>
    </source>
</evidence>
<dbReference type="PANTHER" id="PTHR30204:SF94">
    <property type="entry name" value="HEAVY METAL-DEPENDENT TRANSCRIPTIONAL REGULATOR HI_0293-RELATED"/>
    <property type="match status" value="1"/>
</dbReference>
<evidence type="ECO:0000259" key="4">
    <source>
        <dbReference type="PROSITE" id="PS50937"/>
    </source>
</evidence>
<dbReference type="SUPFAM" id="SSF46955">
    <property type="entry name" value="Putative DNA-binding domain"/>
    <property type="match status" value="1"/>
</dbReference>
<evidence type="ECO:0000256" key="3">
    <source>
        <dbReference type="ARBA" id="ARBA00023163"/>
    </source>
</evidence>
<dbReference type="Pfam" id="PF13411">
    <property type="entry name" value="MerR_1"/>
    <property type="match status" value="1"/>
</dbReference>
<feature type="domain" description="HTH merR-type" evidence="4">
    <location>
        <begin position="1"/>
        <end position="68"/>
    </location>
</feature>
<sequence>MLISELSCKTGVSVRSLRYYESKKLLHSKRLENGYRDFDESAEQRVKIIQLYFMLGLSTNDIAQVIDCPVSISNQQPLCEKAIEVYRAKLTEIDTQIEILQKLRLQLQERIADFERPNLLLFERTE</sequence>
<dbReference type="RefSeq" id="WP_014183029.1">
    <property type="nucleotide sequence ID" value="NC_016584.1"/>
</dbReference>
<evidence type="ECO:0000256" key="2">
    <source>
        <dbReference type="ARBA" id="ARBA00023125"/>
    </source>
</evidence>
<protein>
    <submittedName>
        <fullName evidence="5">Putative transcriptional regulator</fullName>
    </submittedName>
</protein>
<keyword evidence="6" id="KW-1185">Reference proteome</keyword>
<dbReference type="PRINTS" id="PR00040">
    <property type="entry name" value="HTHMERR"/>
</dbReference>
<proteinExistence type="predicted"/>